<evidence type="ECO:0000313" key="5">
    <source>
        <dbReference type="Proteomes" id="UP000824890"/>
    </source>
</evidence>
<sequence length="920" mass="101964">MTLHVVEVARVTPAPDSDSVLNSAHSLTIPLTFFDLPWLMRRMIFPGREDSSRRFGERPGFEKDRDGGGRVQDWIGSVAMSNRFGVYESDFGWGRPVKVDVVSIRGDGISMAEKRDDSGGVEIGLCMKKADMDIVFTLFNSGFRSHPRSQLRLRPKLRQLPAKRVFFYRLIESTREHFHSFILPKLKLSLSLVLRDYLPLCGRITWELNEPKPSIVVSQNDAILVTIAETDADFSLLSGYGQRPASELHNLLPEVPVFDDSAKVLSLQITLFQSQGFSIGVAAHHGVSDGKTSTMFVKAWAHVCKQHLKENNVVVPLPETLTPSFDRSLIKDTTGLDEQMIKIVRSMKQDKTNVSRSLSPIPAWELGDDFVFTTLVLSRGDVEKLRERVKSKSPSQLHLSTFVIAYAYVWTCLVKARGGNMERPVSFLFVADFRERLDPPLPATYFGNCMFPAGSYNSKTAADFAGEGGFVTAVEILSGLVKDFSSRKIETIAEEYKMVFDYAVVSSQFGAVAGSTRLGVYESDFGWGRPVKVDAVSIDGNKISMAERRDESGGIEIGMCMNKAELDIVLTLFSSVVEVARVTPAAVESDSVLNSAHSLTIPLTFFDLPWLMLNPVKRVFFYKITALTREHFHSSILPKLNLSFSLVLRSYLPLSGRITWDPNEPKPSIVVSENDAVSVTVAETRADFSLLSGYGQRPASDVHALIPELPVSIDSATVLSIQITLFPGDGFSIGVAAHHGVSDGKTSTMFIKAWAHLCKLDNNAVSLPANLTPSFDRSLVNVNDLTELDEEMIQIVTFLRKRQDKNQKLMSESRERNRGRRESSQVGSVAGSTRFGVYETDFGWGRPVKVDVVSIRGDGFSMAEKRDESGGLEIGMCMKKPDLDIVLALFNSAYHKGAYGDDKSKNGCGHLHQTDTTLLY</sequence>
<evidence type="ECO:0000256" key="3">
    <source>
        <dbReference type="SAM" id="MobiDB-lite"/>
    </source>
</evidence>
<organism evidence="4 5">
    <name type="scientific">Brassica napus</name>
    <name type="common">Rape</name>
    <dbReference type="NCBI Taxonomy" id="3708"/>
    <lineage>
        <taxon>Eukaryota</taxon>
        <taxon>Viridiplantae</taxon>
        <taxon>Streptophyta</taxon>
        <taxon>Embryophyta</taxon>
        <taxon>Tracheophyta</taxon>
        <taxon>Spermatophyta</taxon>
        <taxon>Magnoliopsida</taxon>
        <taxon>eudicotyledons</taxon>
        <taxon>Gunneridae</taxon>
        <taxon>Pentapetalae</taxon>
        <taxon>rosids</taxon>
        <taxon>malvids</taxon>
        <taxon>Brassicales</taxon>
        <taxon>Brassicaceae</taxon>
        <taxon>Brassiceae</taxon>
        <taxon>Brassica</taxon>
    </lineage>
</organism>
<evidence type="ECO:0000256" key="1">
    <source>
        <dbReference type="ARBA" id="ARBA00022679"/>
    </source>
</evidence>
<gene>
    <name evidence="4" type="ORF">HID58_072941</name>
</gene>
<keyword evidence="5" id="KW-1185">Reference proteome</keyword>
<dbReference type="EMBL" id="JAGKQM010000016">
    <property type="protein sequence ID" value="KAH0875579.1"/>
    <property type="molecule type" value="Genomic_DNA"/>
</dbReference>
<proteinExistence type="predicted"/>
<comment type="caution">
    <text evidence="4">The sequence shown here is derived from an EMBL/GenBank/DDBJ whole genome shotgun (WGS) entry which is preliminary data.</text>
</comment>
<protein>
    <submittedName>
        <fullName evidence="4">Uncharacterized protein</fullName>
    </submittedName>
</protein>
<dbReference type="PANTHER" id="PTHR31625">
    <property type="match status" value="1"/>
</dbReference>
<dbReference type="Proteomes" id="UP000824890">
    <property type="component" value="Unassembled WGS sequence"/>
</dbReference>
<keyword evidence="1" id="KW-0808">Transferase</keyword>
<name>A0ABQ7Z5U8_BRANA</name>
<feature type="compositionally biased region" description="Basic and acidic residues" evidence="3">
    <location>
        <begin position="806"/>
        <end position="823"/>
    </location>
</feature>
<dbReference type="SUPFAM" id="SSF52777">
    <property type="entry name" value="CoA-dependent acyltransferases"/>
    <property type="match status" value="1"/>
</dbReference>
<reference evidence="4 5" key="1">
    <citation type="submission" date="2021-05" db="EMBL/GenBank/DDBJ databases">
        <title>Genome Assembly of Synthetic Allotetraploid Brassica napus Reveals Homoeologous Exchanges between Subgenomes.</title>
        <authorList>
            <person name="Davis J.T."/>
        </authorList>
    </citation>
    <scope>NUCLEOTIDE SEQUENCE [LARGE SCALE GENOMIC DNA]</scope>
    <source>
        <strain evidence="5">cv. Da-Ae</strain>
        <tissue evidence="4">Seedling</tissue>
    </source>
</reference>
<accession>A0ABQ7Z5U8</accession>
<keyword evidence="2" id="KW-0012">Acyltransferase</keyword>
<dbReference type="InterPro" id="IPR023213">
    <property type="entry name" value="CAT-like_dom_sf"/>
</dbReference>
<dbReference type="Gene3D" id="3.30.559.10">
    <property type="entry name" value="Chloramphenicol acetyltransferase-like domain"/>
    <property type="match status" value="4"/>
</dbReference>
<evidence type="ECO:0000313" key="4">
    <source>
        <dbReference type="EMBL" id="KAH0875579.1"/>
    </source>
</evidence>
<feature type="region of interest" description="Disordered" evidence="3">
    <location>
        <begin position="806"/>
        <end position="828"/>
    </location>
</feature>
<evidence type="ECO:0000256" key="2">
    <source>
        <dbReference type="ARBA" id="ARBA00023315"/>
    </source>
</evidence>
<dbReference type="InterPro" id="IPR051504">
    <property type="entry name" value="Plant_metabolite_acyltrans"/>
</dbReference>
<dbReference type="Pfam" id="PF02458">
    <property type="entry name" value="Transferase"/>
    <property type="match status" value="3"/>
</dbReference>